<accession>A0A8S1WP55</accession>
<evidence type="ECO:0000256" key="1">
    <source>
        <dbReference type="SAM" id="Phobius"/>
    </source>
</evidence>
<organism evidence="2 3">
    <name type="scientific">Paramecium octaurelia</name>
    <dbReference type="NCBI Taxonomy" id="43137"/>
    <lineage>
        <taxon>Eukaryota</taxon>
        <taxon>Sar</taxon>
        <taxon>Alveolata</taxon>
        <taxon>Ciliophora</taxon>
        <taxon>Intramacronucleata</taxon>
        <taxon>Oligohymenophorea</taxon>
        <taxon>Peniculida</taxon>
        <taxon>Parameciidae</taxon>
        <taxon>Paramecium</taxon>
    </lineage>
</organism>
<comment type="caution">
    <text evidence="2">The sequence shown here is derived from an EMBL/GenBank/DDBJ whole genome shotgun (WGS) entry which is preliminary data.</text>
</comment>
<feature type="transmembrane region" description="Helical" evidence="1">
    <location>
        <begin position="119"/>
        <end position="141"/>
    </location>
</feature>
<reference evidence="2" key="1">
    <citation type="submission" date="2021-01" db="EMBL/GenBank/DDBJ databases">
        <authorList>
            <consortium name="Genoscope - CEA"/>
            <person name="William W."/>
        </authorList>
    </citation>
    <scope>NUCLEOTIDE SEQUENCE</scope>
</reference>
<evidence type="ECO:0008006" key="4">
    <source>
        <dbReference type="Google" id="ProtNLM"/>
    </source>
</evidence>
<dbReference type="OMA" id="KGSTQMA"/>
<keyword evidence="1" id="KW-0812">Transmembrane</keyword>
<keyword evidence="3" id="KW-1185">Reference proteome</keyword>
<evidence type="ECO:0000313" key="3">
    <source>
        <dbReference type="Proteomes" id="UP000683925"/>
    </source>
</evidence>
<evidence type="ECO:0000313" key="2">
    <source>
        <dbReference type="EMBL" id="CAD8191774.1"/>
    </source>
</evidence>
<gene>
    <name evidence="2" type="ORF">POCTA_138.1.T1000184</name>
</gene>
<dbReference type="EMBL" id="CAJJDP010000100">
    <property type="protein sequence ID" value="CAD8191774.1"/>
    <property type="molecule type" value="Genomic_DNA"/>
</dbReference>
<feature type="transmembrane region" description="Helical" evidence="1">
    <location>
        <begin position="28"/>
        <end position="50"/>
    </location>
</feature>
<protein>
    <recommendedName>
        <fullName evidence="4">Transmembrane protein</fullName>
    </recommendedName>
</protein>
<dbReference type="AlphaFoldDB" id="A0A8S1WP55"/>
<name>A0A8S1WP55_PAROT</name>
<proteinExistence type="predicted"/>
<sequence length="488" mass="58253">MHKLKLQFLNQDVEDNYIQEHQFPKRRFYLKVSTIAFQILLFFKLVISLIEHNNSTVYPLLISWGITMPFFLIPVKTDFQIRMSISLLNIIYIGYLLFFDPQEEAEIMYFKGSTQMAANVVNIFVLEFIDSSILSVVLLIMRVTHLIYYSTKLDLPTILFAIGIHVLLIVMIYVYQKALRSQYLLTKTDQRWENILKQIIHVQKYILLNFDKEKVKFINVASTFSKNIQSQEEVISFIRNSKFKNQTFEQYLYFKVNNFELNCIDSLNNAIMVDYERQLLKLNFSIFFGNQPTILIQKDIHFYESTLKNNQKKTSRLYLNIIISLIRIIKENKKYNEVKFQVIAKKLFLKNLISKIENYNFSSQLINFKKILHEALVLSNKKYQIQLLCQDFQIYTIPKIFQLFLFLIIDCSHNEIIHIKDLRRENEQITIRFGGSLYMKRMKAYLDQLEYYLLLIFENVKCDDVYVTVKLKQEIFVPFRKLTSIRTS</sequence>
<feature type="transmembrane region" description="Helical" evidence="1">
    <location>
        <begin position="56"/>
        <end position="74"/>
    </location>
</feature>
<dbReference type="Proteomes" id="UP000683925">
    <property type="component" value="Unassembled WGS sequence"/>
</dbReference>
<keyword evidence="1" id="KW-1133">Transmembrane helix</keyword>
<dbReference type="OrthoDB" id="305171at2759"/>
<feature type="transmembrane region" description="Helical" evidence="1">
    <location>
        <begin position="153"/>
        <end position="175"/>
    </location>
</feature>
<feature type="transmembrane region" description="Helical" evidence="1">
    <location>
        <begin position="81"/>
        <end position="99"/>
    </location>
</feature>
<keyword evidence="1" id="KW-0472">Membrane</keyword>